<dbReference type="PaxDb" id="515619-EUBREC_1270"/>
<dbReference type="SUPFAM" id="SSF109709">
    <property type="entry name" value="KorB DNA-binding domain-like"/>
    <property type="match status" value="1"/>
</dbReference>
<dbReference type="Pfam" id="PF02195">
    <property type="entry name" value="ParB_N"/>
    <property type="match status" value="1"/>
</dbReference>
<dbReference type="KEGG" id="ere:EUBREC_1270"/>
<dbReference type="HOGENOM" id="CLU_046969_0_0_9"/>
<dbReference type="PANTHER" id="PTHR33375:SF1">
    <property type="entry name" value="CHROMOSOME-PARTITIONING PROTEIN PARB-RELATED"/>
    <property type="match status" value="1"/>
</dbReference>
<dbReference type="InterPro" id="IPR003115">
    <property type="entry name" value="ParB_N"/>
</dbReference>
<dbReference type="AlphaFoldDB" id="C4Z813"/>
<proteinExistence type="predicted"/>
<dbReference type="Proteomes" id="UP000001477">
    <property type="component" value="Chromosome"/>
</dbReference>
<dbReference type="SMART" id="SM00470">
    <property type="entry name" value="ParB"/>
    <property type="match status" value="1"/>
</dbReference>
<dbReference type="SUPFAM" id="SSF110849">
    <property type="entry name" value="ParB/Sulfiredoxin"/>
    <property type="match status" value="1"/>
</dbReference>
<reference evidence="2 3" key="1">
    <citation type="journal article" date="2009" name="Proc. Natl. Acad. Sci. U.S.A.">
        <title>Characterizing a model human gut microbiota composed of members of its two dominant bacterial phyla.</title>
        <authorList>
            <person name="Mahowald M.A."/>
            <person name="Rey F.E."/>
            <person name="Seedorf H."/>
            <person name="Turnbaugh P.J."/>
            <person name="Fulton R.S."/>
            <person name="Wollam A."/>
            <person name="Shah N."/>
            <person name="Wang C."/>
            <person name="Magrini V."/>
            <person name="Wilson R.K."/>
            <person name="Cantarel B.L."/>
            <person name="Coutinho P.M."/>
            <person name="Henrissat B."/>
            <person name="Crock L.W."/>
            <person name="Russell A."/>
            <person name="Verberkmoes N.C."/>
            <person name="Hettich R.L."/>
            <person name="Gordon J.I."/>
        </authorList>
    </citation>
    <scope>NUCLEOTIDE SEQUENCE [LARGE SCALE GENOMIC DNA]</scope>
    <source>
        <strain evidence="3">ATCC 33656 / DSM 3377 / JCM 17463 / KCTC 5835 / LMG 30912 / VPI 0990</strain>
    </source>
</reference>
<accession>C4Z813</accession>
<name>C4Z813_AGARV</name>
<feature type="domain" description="ParB-like N-terminal" evidence="1">
    <location>
        <begin position="7"/>
        <end position="127"/>
    </location>
</feature>
<dbReference type="GO" id="GO:0005694">
    <property type="term" value="C:chromosome"/>
    <property type="evidence" value="ECO:0007669"/>
    <property type="project" value="TreeGrafter"/>
</dbReference>
<dbReference type="EMBL" id="CP001107">
    <property type="protein sequence ID" value="ACR75030.1"/>
    <property type="molecule type" value="Genomic_DNA"/>
</dbReference>
<dbReference type="Gene3D" id="3.90.1530.30">
    <property type="match status" value="1"/>
</dbReference>
<dbReference type="STRING" id="515619.EUBREC_1270"/>
<evidence type="ECO:0000313" key="2">
    <source>
        <dbReference type="EMBL" id="ACR75030.1"/>
    </source>
</evidence>
<sequence length="495" mass="57873">MENEELIMLPVSAIYPHPDNPRKDVGDVTELAASIKKRGILQNLTVMPGHWLTMDEMAAVVEAYTEDPTDELKELIETKWSEEGYTTLIGHRRTAAAKLAGISEAPCRIVYGLTKNEQISMMLEENMQRNDLTIYEQAESFQLMLDLGETVETLSDKTGFSKSTIYRRLNIAKLDQKVLKEKENDESFQLTLKDMYELERVEDVDERNKILSQASSSENLKYRIEQSVRDEERDKKARKIIAQLEEMGVQQCEDDLSYYNSDYKTITTVNPWNLDEDDVKAPEIKDTTDVYYTYKKAIYIKRKVNTAAVEESEEEDETELKKIVKQIKGYSEKLGEYQENFYEHFEEFIDMVVHGDIEVKDNIETIHTLMFIGLQLGFEDFQIENLYGIIDENYDDYVEDVAEEEERIKIIKKTAKELPTTVYLLCLINEALEWEQFYSVWKHELDEEKAMLYIKLITEVRKMGFVPDDDEFKLIKGTHPLFDKIKELEEQRKAL</sequence>
<dbReference type="Gene3D" id="1.10.10.2830">
    <property type="match status" value="1"/>
</dbReference>
<evidence type="ECO:0000259" key="1">
    <source>
        <dbReference type="SMART" id="SM00470"/>
    </source>
</evidence>
<dbReference type="GO" id="GO:0007059">
    <property type="term" value="P:chromosome segregation"/>
    <property type="evidence" value="ECO:0007669"/>
    <property type="project" value="TreeGrafter"/>
</dbReference>
<dbReference type="InterPro" id="IPR050336">
    <property type="entry name" value="Chromosome_partition/occlusion"/>
</dbReference>
<evidence type="ECO:0000313" key="3">
    <source>
        <dbReference type="Proteomes" id="UP000001477"/>
    </source>
</evidence>
<gene>
    <name evidence="2" type="ordered locus">EUBREC_1270</name>
</gene>
<dbReference type="PANTHER" id="PTHR33375">
    <property type="entry name" value="CHROMOSOME-PARTITIONING PROTEIN PARB-RELATED"/>
    <property type="match status" value="1"/>
</dbReference>
<dbReference type="InterPro" id="IPR036086">
    <property type="entry name" value="ParB/Sulfiredoxin_sf"/>
</dbReference>
<protein>
    <submittedName>
        <fullName evidence="2">Chromosome partitioning protein, ParB family</fullName>
    </submittedName>
</protein>
<organism evidence="2 3">
    <name type="scientific">Agathobacter rectalis (strain ATCC 33656 / DSM 3377 / JCM 17463 / KCTC 5835 / VPI 0990)</name>
    <name type="common">Eubacterium rectale</name>
    <dbReference type="NCBI Taxonomy" id="515619"/>
    <lineage>
        <taxon>Bacteria</taxon>
        <taxon>Bacillati</taxon>
        <taxon>Bacillota</taxon>
        <taxon>Clostridia</taxon>
        <taxon>Lachnospirales</taxon>
        <taxon>Lachnospiraceae</taxon>
        <taxon>Agathobacter</taxon>
    </lineage>
</organism>